<keyword evidence="6 12" id="KW-0028">Amino-acid biosynthesis</keyword>
<organism evidence="16 17">
    <name type="scientific">Candidatus Onthomorpha intestinigallinarum</name>
    <dbReference type="NCBI Taxonomy" id="2840880"/>
    <lineage>
        <taxon>Bacteria</taxon>
        <taxon>Pseudomonadati</taxon>
        <taxon>Bacteroidota</taxon>
        <taxon>Bacteroidia</taxon>
        <taxon>Bacteroidales</taxon>
        <taxon>Candidatus Onthomorpha</taxon>
    </lineage>
</organism>
<keyword evidence="5 12" id="KW-0963">Cytoplasm</keyword>
<evidence type="ECO:0000256" key="9">
    <source>
        <dbReference type="ARBA" id="ARBA00023239"/>
    </source>
</evidence>
<dbReference type="InterPro" id="IPR005263">
    <property type="entry name" value="DapA"/>
</dbReference>
<dbReference type="CDD" id="cd00950">
    <property type="entry name" value="DHDPS"/>
    <property type="match status" value="1"/>
</dbReference>
<comment type="similarity">
    <text evidence="3 12 13">Belongs to the DapA family.</text>
</comment>
<protein>
    <recommendedName>
        <fullName evidence="4 12">4-hydroxy-tetrahydrodipicolinate synthase</fullName>
        <shortName evidence="12">HTPA synthase</shortName>
        <ecNumber evidence="4 12">4.3.3.7</ecNumber>
    </recommendedName>
</protein>
<dbReference type="PRINTS" id="PR00146">
    <property type="entry name" value="DHPICSNTHASE"/>
</dbReference>
<dbReference type="EMBL" id="DXGG01000193">
    <property type="protein sequence ID" value="HIW87836.1"/>
    <property type="molecule type" value="Genomic_DNA"/>
</dbReference>
<comment type="subunit">
    <text evidence="12">Homotetramer; dimer of dimers.</text>
</comment>
<accession>A0A9D1RJP3</accession>
<evidence type="ECO:0000256" key="11">
    <source>
        <dbReference type="ARBA" id="ARBA00047836"/>
    </source>
</evidence>
<proteinExistence type="inferred from homology"/>
<dbReference type="PROSITE" id="PS00666">
    <property type="entry name" value="DHDPS_2"/>
    <property type="match status" value="1"/>
</dbReference>
<dbReference type="AlphaFoldDB" id="A0A9D1RJP3"/>
<dbReference type="PIRSF" id="PIRSF001365">
    <property type="entry name" value="DHDPS"/>
    <property type="match status" value="1"/>
</dbReference>
<comment type="pathway">
    <text evidence="2 12">Amino-acid biosynthesis; L-lysine biosynthesis via DAP pathway; (S)-tetrahydrodipicolinate from L-aspartate: step 3/4.</text>
</comment>
<evidence type="ECO:0000256" key="1">
    <source>
        <dbReference type="ARBA" id="ARBA00003294"/>
    </source>
</evidence>
<dbReference type="GO" id="GO:0009089">
    <property type="term" value="P:lysine biosynthetic process via diaminopimelate"/>
    <property type="evidence" value="ECO:0007669"/>
    <property type="project" value="UniProtKB-UniRule"/>
</dbReference>
<evidence type="ECO:0000256" key="15">
    <source>
        <dbReference type="PIRSR" id="PIRSR001365-2"/>
    </source>
</evidence>
<feature type="binding site" evidence="12 15">
    <location>
        <position position="208"/>
    </location>
    <ligand>
        <name>pyruvate</name>
        <dbReference type="ChEBI" id="CHEBI:15361"/>
    </ligand>
</feature>
<dbReference type="InterPro" id="IPR013785">
    <property type="entry name" value="Aldolase_TIM"/>
</dbReference>
<dbReference type="SMART" id="SM01130">
    <property type="entry name" value="DHDPS"/>
    <property type="match status" value="1"/>
</dbReference>
<evidence type="ECO:0000256" key="5">
    <source>
        <dbReference type="ARBA" id="ARBA00022490"/>
    </source>
</evidence>
<feature type="site" description="Part of a proton relay during catalysis" evidence="12">
    <location>
        <position position="48"/>
    </location>
</feature>
<reference evidence="16" key="2">
    <citation type="submission" date="2021-04" db="EMBL/GenBank/DDBJ databases">
        <authorList>
            <person name="Gilroy R."/>
        </authorList>
    </citation>
    <scope>NUCLEOTIDE SEQUENCE</scope>
    <source>
        <strain evidence="16">Gambia16-930</strain>
    </source>
</reference>
<dbReference type="InterPro" id="IPR002220">
    <property type="entry name" value="DapA-like"/>
</dbReference>
<evidence type="ECO:0000256" key="14">
    <source>
        <dbReference type="PIRSR" id="PIRSR001365-1"/>
    </source>
</evidence>
<dbReference type="PANTHER" id="PTHR12128:SF66">
    <property type="entry name" value="4-HYDROXY-2-OXOGLUTARATE ALDOLASE, MITOCHONDRIAL"/>
    <property type="match status" value="1"/>
</dbReference>
<evidence type="ECO:0000256" key="6">
    <source>
        <dbReference type="ARBA" id="ARBA00022605"/>
    </source>
</evidence>
<evidence type="ECO:0000256" key="2">
    <source>
        <dbReference type="ARBA" id="ARBA00005120"/>
    </source>
</evidence>
<keyword evidence="7 12" id="KW-0220">Diaminopimelate biosynthesis</keyword>
<evidence type="ECO:0000256" key="4">
    <source>
        <dbReference type="ARBA" id="ARBA00012086"/>
    </source>
</evidence>
<dbReference type="Gene3D" id="3.20.20.70">
    <property type="entry name" value="Aldolase class I"/>
    <property type="match status" value="1"/>
</dbReference>
<dbReference type="InterPro" id="IPR020625">
    <property type="entry name" value="Schiff_base-form_aldolases_AS"/>
</dbReference>
<feature type="active site" description="Proton donor/acceptor" evidence="12 14">
    <location>
        <position position="137"/>
    </location>
</feature>
<evidence type="ECO:0000313" key="16">
    <source>
        <dbReference type="EMBL" id="HIW87836.1"/>
    </source>
</evidence>
<name>A0A9D1RJP3_9BACT</name>
<feature type="binding site" evidence="12 15">
    <location>
        <position position="49"/>
    </location>
    <ligand>
        <name>pyruvate</name>
        <dbReference type="ChEBI" id="CHEBI:15361"/>
    </ligand>
</feature>
<evidence type="ECO:0000313" key="17">
    <source>
        <dbReference type="Proteomes" id="UP000824267"/>
    </source>
</evidence>
<gene>
    <name evidence="12 16" type="primary">dapA</name>
    <name evidence="16" type="ORF">IAC47_06145</name>
</gene>
<evidence type="ECO:0000256" key="8">
    <source>
        <dbReference type="ARBA" id="ARBA00023154"/>
    </source>
</evidence>
<evidence type="ECO:0000256" key="3">
    <source>
        <dbReference type="ARBA" id="ARBA00007592"/>
    </source>
</evidence>
<comment type="subcellular location">
    <subcellularLocation>
        <location evidence="12">Cytoplasm</location>
    </subcellularLocation>
</comment>
<comment type="catalytic activity">
    <reaction evidence="11 12">
        <text>L-aspartate 4-semialdehyde + pyruvate = (2S,4S)-4-hydroxy-2,3,4,5-tetrahydrodipicolinate + H2O + H(+)</text>
        <dbReference type="Rhea" id="RHEA:34171"/>
        <dbReference type="ChEBI" id="CHEBI:15361"/>
        <dbReference type="ChEBI" id="CHEBI:15377"/>
        <dbReference type="ChEBI" id="CHEBI:15378"/>
        <dbReference type="ChEBI" id="CHEBI:67139"/>
        <dbReference type="ChEBI" id="CHEBI:537519"/>
        <dbReference type="EC" id="4.3.3.7"/>
    </reaction>
</comment>
<sequence length="294" mass="31841">MKDFNLQGTGVALVTTFHKQGNIDFTSLGKLIEHVISSGVDYLVCLGTTSEYPTLSEQEKMAIIDFTVETTASRVPIVLGIGGNDTREVVDRIKKTDCSSIAAILSVVPYYNKPNQNGLYAHFKAVAEASSVPVILYNVPGRTGVNMTAETCLRLANDFSNIIGIKEASGNMAQCMNLLAMKPQNFTVVSGEDALLLPLMSLGMQGVISVTANAFPKQVSELVNYMLKSNLKKARPIHEQLLPFSNAIFEEGNPVGIKAALEIMGICRNNLRLPLVKSSKGLYGKLQTIISNIQ</sequence>
<evidence type="ECO:0000256" key="13">
    <source>
        <dbReference type="PIRNR" id="PIRNR001365"/>
    </source>
</evidence>
<dbReference type="GO" id="GO:0008840">
    <property type="term" value="F:4-hydroxy-tetrahydrodipicolinate synthase activity"/>
    <property type="evidence" value="ECO:0007669"/>
    <property type="project" value="UniProtKB-UniRule"/>
</dbReference>
<dbReference type="PANTHER" id="PTHR12128">
    <property type="entry name" value="DIHYDRODIPICOLINATE SYNTHASE"/>
    <property type="match status" value="1"/>
</dbReference>
<keyword evidence="10 12" id="KW-0704">Schiff base</keyword>
<feature type="site" description="Part of a proton relay during catalysis" evidence="12">
    <location>
        <position position="111"/>
    </location>
</feature>
<dbReference type="GO" id="GO:0019877">
    <property type="term" value="P:diaminopimelate biosynthetic process"/>
    <property type="evidence" value="ECO:0007669"/>
    <property type="project" value="UniProtKB-UniRule"/>
</dbReference>
<dbReference type="EC" id="4.3.3.7" evidence="4 12"/>
<keyword evidence="9 12" id="KW-0456">Lyase</keyword>
<dbReference type="SUPFAM" id="SSF51569">
    <property type="entry name" value="Aldolase"/>
    <property type="match status" value="1"/>
</dbReference>
<keyword evidence="8 12" id="KW-0457">Lysine biosynthesis</keyword>
<dbReference type="GO" id="GO:0005829">
    <property type="term" value="C:cytosol"/>
    <property type="evidence" value="ECO:0007669"/>
    <property type="project" value="TreeGrafter"/>
</dbReference>
<dbReference type="Proteomes" id="UP000824267">
    <property type="component" value="Unassembled WGS sequence"/>
</dbReference>
<evidence type="ECO:0000256" key="7">
    <source>
        <dbReference type="ARBA" id="ARBA00022915"/>
    </source>
</evidence>
<dbReference type="Pfam" id="PF00701">
    <property type="entry name" value="DHDPS"/>
    <property type="match status" value="1"/>
</dbReference>
<dbReference type="HAMAP" id="MF_00418">
    <property type="entry name" value="DapA"/>
    <property type="match status" value="1"/>
</dbReference>
<comment type="function">
    <text evidence="1 12">Catalyzes the condensation of (S)-aspartate-beta-semialdehyde [(S)-ASA] and pyruvate to 4-hydroxy-tetrahydrodipicolinate (HTPA).</text>
</comment>
<evidence type="ECO:0000256" key="10">
    <source>
        <dbReference type="ARBA" id="ARBA00023270"/>
    </source>
</evidence>
<comment type="caution">
    <text evidence="16">The sequence shown here is derived from an EMBL/GenBank/DDBJ whole genome shotgun (WGS) entry which is preliminary data.</text>
</comment>
<feature type="active site" description="Schiff-base intermediate with substrate" evidence="12 14">
    <location>
        <position position="166"/>
    </location>
</feature>
<evidence type="ECO:0000256" key="12">
    <source>
        <dbReference type="HAMAP-Rule" id="MF_00418"/>
    </source>
</evidence>
<dbReference type="NCBIfam" id="TIGR00674">
    <property type="entry name" value="dapA"/>
    <property type="match status" value="1"/>
</dbReference>
<comment type="caution">
    <text evidence="12">Was originally thought to be a dihydrodipicolinate synthase (DHDPS), catalyzing the condensation of (S)-aspartate-beta-semialdehyde [(S)-ASA] and pyruvate to dihydrodipicolinate (DHDP). However, it was shown in E.coli that the product of the enzymatic reaction is not dihydrodipicolinate but in fact (4S)-4-hydroxy-2,3,4,5-tetrahydro-(2S)-dipicolinic acid (HTPA), and that the consecutive dehydration reaction leading to DHDP is not spontaneous but catalyzed by DapB.</text>
</comment>
<reference evidence="16" key="1">
    <citation type="journal article" date="2021" name="PeerJ">
        <title>Extensive microbial diversity within the chicken gut microbiome revealed by metagenomics and culture.</title>
        <authorList>
            <person name="Gilroy R."/>
            <person name="Ravi A."/>
            <person name="Getino M."/>
            <person name="Pursley I."/>
            <person name="Horton D.L."/>
            <person name="Alikhan N.F."/>
            <person name="Baker D."/>
            <person name="Gharbi K."/>
            <person name="Hall N."/>
            <person name="Watson M."/>
            <person name="Adriaenssens E.M."/>
            <person name="Foster-Nyarko E."/>
            <person name="Jarju S."/>
            <person name="Secka A."/>
            <person name="Antonio M."/>
            <person name="Oren A."/>
            <person name="Chaudhuri R.R."/>
            <person name="La Ragione R."/>
            <person name="Hildebrand F."/>
            <person name="Pallen M.J."/>
        </authorList>
    </citation>
    <scope>NUCLEOTIDE SEQUENCE</scope>
    <source>
        <strain evidence="16">Gambia16-930</strain>
    </source>
</reference>